<keyword evidence="1" id="KW-0732">Signal</keyword>
<feature type="signal peptide" evidence="1">
    <location>
        <begin position="1"/>
        <end position="20"/>
    </location>
</feature>
<evidence type="ECO:0000313" key="2">
    <source>
        <dbReference type="EMBL" id="MFD1545769.1"/>
    </source>
</evidence>
<keyword evidence="3" id="KW-1185">Reference proteome</keyword>
<evidence type="ECO:0000313" key="3">
    <source>
        <dbReference type="Proteomes" id="UP001597097"/>
    </source>
</evidence>
<organism evidence="2 3">
    <name type="scientific">Nonomuraea guangzhouensis</name>
    <dbReference type="NCBI Taxonomy" id="1291555"/>
    <lineage>
        <taxon>Bacteria</taxon>
        <taxon>Bacillati</taxon>
        <taxon>Actinomycetota</taxon>
        <taxon>Actinomycetes</taxon>
        <taxon>Streptosporangiales</taxon>
        <taxon>Streptosporangiaceae</taxon>
        <taxon>Nonomuraea</taxon>
    </lineage>
</organism>
<proteinExistence type="predicted"/>
<sequence>MVFSAVALALAGCSAQPALPQPTTPPASVAPPADGGTYTTPREIVAKLQTAGVSCGDYTPIAAPIGALDRGQCQSGELVISTFAREGDVQAQVELYQKVGEELDQSANVIAGLNWTIHTTDTADLDRAWKTLGGRHIQ</sequence>
<dbReference type="EMBL" id="JBHUCM010000050">
    <property type="protein sequence ID" value="MFD1545769.1"/>
    <property type="molecule type" value="Genomic_DNA"/>
</dbReference>
<dbReference type="RefSeq" id="WP_219539487.1">
    <property type="nucleotide sequence ID" value="NZ_JAHKRM010000063.1"/>
</dbReference>
<comment type="caution">
    <text evidence="2">The sequence shown here is derived from an EMBL/GenBank/DDBJ whole genome shotgun (WGS) entry which is preliminary data.</text>
</comment>
<accession>A0ABW4GTM4</accession>
<evidence type="ECO:0008006" key="4">
    <source>
        <dbReference type="Google" id="ProtNLM"/>
    </source>
</evidence>
<evidence type="ECO:0000256" key="1">
    <source>
        <dbReference type="SAM" id="SignalP"/>
    </source>
</evidence>
<protein>
    <recommendedName>
        <fullName evidence="4">Lipoprotein</fullName>
    </recommendedName>
</protein>
<dbReference type="Proteomes" id="UP001597097">
    <property type="component" value="Unassembled WGS sequence"/>
</dbReference>
<feature type="chain" id="PRO_5046440367" description="Lipoprotein" evidence="1">
    <location>
        <begin position="21"/>
        <end position="138"/>
    </location>
</feature>
<gene>
    <name evidence="2" type="ORF">ACFSJ0_52615</name>
</gene>
<reference evidence="3" key="1">
    <citation type="journal article" date="2019" name="Int. J. Syst. Evol. Microbiol.">
        <title>The Global Catalogue of Microorganisms (GCM) 10K type strain sequencing project: providing services to taxonomists for standard genome sequencing and annotation.</title>
        <authorList>
            <consortium name="The Broad Institute Genomics Platform"/>
            <consortium name="The Broad Institute Genome Sequencing Center for Infectious Disease"/>
            <person name="Wu L."/>
            <person name="Ma J."/>
        </authorList>
    </citation>
    <scope>NUCLEOTIDE SEQUENCE [LARGE SCALE GENOMIC DNA]</scope>
    <source>
        <strain evidence="3">CGMCC 1.15399</strain>
    </source>
</reference>
<name>A0ABW4GTM4_9ACTN</name>